<evidence type="ECO:0000313" key="3">
    <source>
        <dbReference type="Proteomes" id="UP001207736"/>
    </source>
</evidence>
<evidence type="ECO:0000313" key="2">
    <source>
        <dbReference type="EMBL" id="GJM53379.1"/>
    </source>
</evidence>
<organism evidence="1 3">
    <name type="scientific">Capnocytophaga catalasegens</name>
    <dbReference type="NCBI Taxonomy" id="1004260"/>
    <lineage>
        <taxon>Bacteria</taxon>
        <taxon>Pseudomonadati</taxon>
        <taxon>Bacteroidota</taxon>
        <taxon>Flavobacteriia</taxon>
        <taxon>Flavobacteriales</taxon>
        <taxon>Flavobacteriaceae</taxon>
        <taxon>Capnocytophaga</taxon>
    </lineage>
</organism>
<dbReference type="Proteomes" id="UP001207736">
    <property type="component" value="Unassembled WGS sequence"/>
</dbReference>
<sequence>MMNTILKLDDYYHQAMDYILENLNDIAYKKLKNGTLKKKSGDLTFEIITQKDRNNFLSHQEKVGSLSILHFSANIYDKKKNLLYQFSFGEPKSYVPRFELFKNYSELDYSLLDRIIADLNQHFIPATQKLQENPQMFLQNTDYQSEIVAEDYHYRIWILPELYENFATAEQTKLYEEKKIVFQIPENELKRDVEEYLFLISKRQRDYFLLENADKYSREQLFQILLIAHKLTENHKNKERNIIRYDYIKNRQSTHEELFILVIYFIKMSGLEQKITKQIYDEMKINFVYQ</sequence>
<evidence type="ECO:0000313" key="1">
    <source>
        <dbReference type="EMBL" id="GJM50642.1"/>
    </source>
</evidence>
<dbReference type="EMBL" id="BQKB01000038">
    <property type="protein sequence ID" value="GJM53379.1"/>
    <property type="molecule type" value="Genomic_DNA"/>
</dbReference>
<reference evidence="1 4" key="1">
    <citation type="submission" date="2021-11" db="EMBL/GenBank/DDBJ databases">
        <title>Draft genome sequence of Capnocytophaga sp. strain KC07075 isolated from cat oral cavity.</title>
        <authorList>
            <person name="Suzuki M."/>
            <person name="Imaoka K."/>
            <person name="Kimura M."/>
            <person name="Morikawa S."/>
            <person name="Maeda K."/>
        </authorList>
    </citation>
    <scope>NUCLEOTIDE SEQUENCE</scope>
    <source>
        <strain evidence="1">KC07075</strain>
        <strain evidence="2 4">KC07079</strain>
    </source>
</reference>
<gene>
    <name evidence="1" type="ORF">RCZ15_16150</name>
    <name evidence="2" type="ORF">RCZ16_16960</name>
</gene>
<dbReference type="Proteomes" id="UP001208692">
    <property type="component" value="Unassembled WGS sequence"/>
</dbReference>
<comment type="caution">
    <text evidence="1">The sequence shown here is derived from an EMBL/GenBank/DDBJ whole genome shotgun (WGS) entry which is preliminary data.</text>
</comment>
<accession>A0AAV5AYL9</accession>
<dbReference type="EMBL" id="BQKA01000031">
    <property type="protein sequence ID" value="GJM50642.1"/>
    <property type="molecule type" value="Genomic_DNA"/>
</dbReference>
<keyword evidence="4" id="KW-1185">Reference proteome</keyword>
<proteinExistence type="predicted"/>
<dbReference type="AlphaFoldDB" id="A0AAV5AYL9"/>
<name>A0AAV5AYL9_9FLAO</name>
<protein>
    <submittedName>
        <fullName evidence="1">Uncharacterized protein</fullName>
    </submittedName>
</protein>
<evidence type="ECO:0000313" key="4">
    <source>
        <dbReference type="Proteomes" id="UP001208692"/>
    </source>
</evidence>